<gene>
    <name evidence="1" type="ORF">UCREL1_6021</name>
</gene>
<protein>
    <submittedName>
        <fullName evidence="1">Uncharacterized protein</fullName>
    </submittedName>
</protein>
<organism evidence="1 2">
    <name type="scientific">Eutypa lata (strain UCR-EL1)</name>
    <name type="common">Grapevine dieback disease fungus</name>
    <name type="synonym">Eutypa armeniacae</name>
    <dbReference type="NCBI Taxonomy" id="1287681"/>
    <lineage>
        <taxon>Eukaryota</taxon>
        <taxon>Fungi</taxon>
        <taxon>Dikarya</taxon>
        <taxon>Ascomycota</taxon>
        <taxon>Pezizomycotina</taxon>
        <taxon>Sordariomycetes</taxon>
        <taxon>Xylariomycetidae</taxon>
        <taxon>Xylariales</taxon>
        <taxon>Diatrypaceae</taxon>
        <taxon>Eutypa</taxon>
    </lineage>
</organism>
<evidence type="ECO:0000313" key="1">
    <source>
        <dbReference type="EMBL" id="EMR66983.1"/>
    </source>
</evidence>
<name>M7SR54_EUTLA</name>
<dbReference type="HOGENOM" id="CLU_1090012_0_0_1"/>
<proteinExistence type="predicted"/>
<dbReference type="Proteomes" id="UP000012174">
    <property type="component" value="Unassembled WGS sequence"/>
</dbReference>
<dbReference type="EMBL" id="KB706544">
    <property type="protein sequence ID" value="EMR66983.1"/>
    <property type="molecule type" value="Genomic_DNA"/>
</dbReference>
<evidence type="ECO:0000313" key="2">
    <source>
        <dbReference type="Proteomes" id="UP000012174"/>
    </source>
</evidence>
<keyword evidence="2" id="KW-1185">Reference proteome</keyword>
<dbReference type="KEGG" id="ela:UCREL1_6021"/>
<accession>M7SR54</accession>
<reference evidence="2" key="1">
    <citation type="journal article" date="2013" name="Genome Announc.">
        <title>Draft genome sequence of the grapevine dieback fungus Eutypa lata UCR-EL1.</title>
        <authorList>
            <person name="Blanco-Ulate B."/>
            <person name="Rolshausen P.E."/>
            <person name="Cantu D."/>
        </authorList>
    </citation>
    <scope>NUCLEOTIDE SEQUENCE [LARGE SCALE GENOMIC DNA]</scope>
    <source>
        <strain evidence="2">UCR-EL1</strain>
    </source>
</reference>
<dbReference type="AlphaFoldDB" id="M7SR54"/>
<sequence>MTFDNYNRPSRNDIVDALAIVLESISIQEQSTDSHDLAKDFDVVVNSEAMGNPDGWAAMTPDQKRQYVADGARPIDDGEFLRAFQAWIALMPEKHTDEVYMSLVATPVVQFAAWEYFRDFWRYDQDLSPTVIYETAGQLEQFLSYSDTGKGPWGTPYIAANKVGWLPYQHVSLFLARVWACLAPLPCLHSEDWEEHLVMLFGALGIYIRLFERQAIPPRFGMFLGDENEDSSYLVDIEDAEWMKKYRDLLEEGGV</sequence>